<feature type="signal peptide" evidence="26">
    <location>
        <begin position="1"/>
        <end position="17"/>
    </location>
</feature>
<evidence type="ECO:0000256" key="22">
    <source>
        <dbReference type="ARBA" id="ARBA00045018"/>
    </source>
</evidence>
<feature type="transmembrane region" description="Helical" evidence="25">
    <location>
        <begin position="1123"/>
        <end position="1144"/>
    </location>
</feature>
<evidence type="ECO:0000256" key="21">
    <source>
        <dbReference type="ARBA" id="ARBA00044985"/>
    </source>
</evidence>
<comment type="catalytic activity">
    <reaction evidence="12">
        <text>L-lysyl-L-alpha-amino acid(out) = L-lysyl-L-alpha-amino acid(in)</text>
        <dbReference type="Rhea" id="RHEA:79387"/>
        <dbReference type="ChEBI" id="CHEBI:229965"/>
    </reaction>
</comment>
<feature type="transmembrane region" description="Helical" evidence="25">
    <location>
        <begin position="792"/>
        <end position="811"/>
    </location>
</feature>
<dbReference type="InterPro" id="IPR000276">
    <property type="entry name" value="GPCR_Rhodpsn"/>
</dbReference>
<dbReference type="Gene3D" id="1.20.1250.20">
    <property type="entry name" value="MFS general substrate transporter like domains"/>
    <property type="match status" value="4"/>
</dbReference>
<protein>
    <recommendedName>
        <fullName evidence="21">Lysosomal dipeptide transporter MFSD1</fullName>
    </recommendedName>
    <alternativeName>
        <fullName evidence="22">Major facilitator superfamily domain-containing protein 1</fullName>
    </alternativeName>
</protein>
<feature type="transmembrane region" description="Helical" evidence="25">
    <location>
        <begin position="236"/>
        <end position="256"/>
    </location>
</feature>
<accession>A0A1W0W9K5</accession>
<evidence type="ECO:0000256" key="10">
    <source>
        <dbReference type="ARBA" id="ARBA00044881"/>
    </source>
</evidence>
<comment type="catalytic activity">
    <reaction evidence="17">
        <text>L-arginyl-glycine(out) = L-arginyl-glycine(in)</text>
        <dbReference type="Rhea" id="RHEA:79391"/>
        <dbReference type="ChEBI" id="CHEBI:229955"/>
    </reaction>
</comment>
<dbReference type="CDD" id="cd00637">
    <property type="entry name" value="7tm_classA_rhodopsin-like"/>
    <property type="match status" value="1"/>
</dbReference>
<comment type="catalytic activity">
    <reaction evidence="18">
        <text>L-histidyl-L-alpha-amino acid(out) = L-histidyl-L-alpha-amino acid(in)</text>
        <dbReference type="Rhea" id="RHEA:79379"/>
        <dbReference type="ChEBI" id="CHEBI:229964"/>
    </reaction>
</comment>
<feature type="chain" id="PRO_5010702331" description="Lysosomal dipeptide transporter MFSD1" evidence="26">
    <location>
        <begin position="18"/>
        <end position="1269"/>
    </location>
</feature>
<keyword evidence="3" id="KW-0813">Transport</keyword>
<dbReference type="OrthoDB" id="424834at2759"/>
<evidence type="ECO:0000256" key="11">
    <source>
        <dbReference type="ARBA" id="ARBA00044884"/>
    </source>
</evidence>
<feature type="transmembrane region" description="Helical" evidence="25">
    <location>
        <begin position="1000"/>
        <end position="1025"/>
    </location>
</feature>
<feature type="transmembrane region" description="Helical" evidence="25">
    <location>
        <begin position="181"/>
        <end position="201"/>
    </location>
</feature>
<sequence length="1269" mass="138117">MHHRWPILTSVAFVALGNEFLCHQLPVVVQRLTGSSPDCQTDDPDSCMQLSVLHFNSLFTIANLLSAFGAIFAGYLADRFGTARLTYFGAAIVPLGQLLVCISPYVHSDSQYPIISLGQALLGLTDGVLVTVTHRVKSSWFGYEELGVSFAVHVVSAKIGASLVFLLYGAVLPTVGLTGCLWIGLVVAVGVFVVAVVMGYLDARHLSLETWRTNTPEGGLVREAKHTLHILRGFPYSLWIIVVSVFFFDATIYTFVVNGPNMLADRYHFTESRASYISGLVYYVEIIAPLFGYLCDRYGHRDVWLLFSGFLVVLGIFLSYAGAVPPGIYASLLGLGDAAYSVASTSCISILAGNRAAGISFGLLKFLESLGDAVWTVVAGGILLYSSGHTSQIWKRFMLLLSMTALTAFGLLVGLVVLNQLTGRRLSPTQVERNALRAKEQEAEEIMAKVDDLLSVQTPLQKSFTGVGYQSLPIAAKIPPEGSSPQNAMHHRWPILATIGFLAFCNEFLCNQLPVLVQRLTGTAPQCSSDAKDRDHCLNLTVLHFNSLFTVGTLLSACGAILAGHLADRFGTTRVAYSCAGFLPLGQLLIAVSPYVVIDAQYPVIIIGQVLLGLSDGTLITLTHRVKSSWFGYQELGVSFAVHSVMAKLGASTVFLGYGFAVPHLGLTGCLWVSFGVALCVCASAITMAYLDSRNPALETWRSAVPEGLKEEVKHVFYVLRGLPYSLWIVVAAAFFQHGTEFSFVVNAPNMFADRYNFTESRAGYTAGILYYVQIIAPLFGFLTDHFGHRDLWLFGSGSLVVLGIFTSYASRVPPGLYTAFLGLGDAAYSVSATSSISVLAGSSGAAGIAFGLLKLSEGVGDAVWTASSGGILIHCLPDGPSGWMMFLALLSVTALCCLGFHLGLVIFNRKTGSSLSFTQIERVASRAAEELEQERISSPKLKGSDSPDTPLRKSFSGLGYESIGDGSHKLASKTEFNLNSTSHHPNSTSVFVTLSSYEIVRISIFLAIFIISVVANSVLLVNFWRRSNNKSSGRILLKWLVWINTWQTVVILPCAILFFIQRSIEPFSGASGWQVVCKSLISFFLEWCTRFSWILVGLIAVERFYACVRSVTYRREFPVTRLGGLIGCIFCVNFIVSISPFLARMDAGLHPQRHFCTIQRAGYKTYAVLDVAFFGLPLGVMVYCWGRIFALAWSKRLKVYLGNIAVEPAEAIEGPIFTGLAESSATTTTTTLATDASDRHIVPSTTHTVKTFLRRSTSKDSNWQQFIF</sequence>
<dbReference type="SUPFAM" id="SSF103473">
    <property type="entry name" value="MFS general substrate transporter"/>
    <property type="match status" value="2"/>
</dbReference>
<comment type="catalytic activity">
    <reaction evidence="8">
        <text>L-lysyl-L-alanine(out) = L-lysyl-L-alanine(in)</text>
        <dbReference type="Rhea" id="RHEA:79399"/>
        <dbReference type="ChEBI" id="CHEBI:229954"/>
    </reaction>
</comment>
<evidence type="ECO:0000256" key="5">
    <source>
        <dbReference type="ARBA" id="ARBA00022989"/>
    </source>
</evidence>
<evidence type="ECO:0000256" key="17">
    <source>
        <dbReference type="ARBA" id="ARBA00044903"/>
    </source>
</evidence>
<evidence type="ECO:0000256" key="16">
    <source>
        <dbReference type="ARBA" id="ARBA00044900"/>
    </source>
</evidence>
<feature type="transmembrane region" description="Helical" evidence="25">
    <location>
        <begin position="672"/>
        <end position="691"/>
    </location>
</feature>
<keyword evidence="26" id="KW-0732">Signal</keyword>
<feature type="transmembrane region" description="Helical" evidence="25">
    <location>
        <begin position="1164"/>
        <end position="1187"/>
    </location>
</feature>
<feature type="transmembrane region" description="Helical" evidence="25">
    <location>
        <begin position="887"/>
        <end position="908"/>
    </location>
</feature>
<feature type="transmembrane region" description="Helical" evidence="25">
    <location>
        <begin position="636"/>
        <end position="660"/>
    </location>
</feature>
<dbReference type="PROSITE" id="PS50850">
    <property type="entry name" value="MFS"/>
    <property type="match status" value="1"/>
</dbReference>
<comment type="function">
    <text evidence="23">Lysosomal dipeptide uniporter that selectively exports lysine, arginine or histidine-containing dipeptides with a net positive charge from the lysosome lumen into the cytosol. Could play a role in a specific type of protein O-glycosylation indirectly regulating macrophages migration and tissue invasion. Also essential for liver homeostasis.</text>
</comment>
<evidence type="ECO:0000256" key="14">
    <source>
        <dbReference type="ARBA" id="ARBA00044898"/>
    </source>
</evidence>
<feature type="transmembrane region" description="Helical" evidence="25">
    <location>
        <begin position="276"/>
        <end position="296"/>
    </location>
</feature>
<dbReference type="InterPro" id="IPR052187">
    <property type="entry name" value="MFSD1"/>
</dbReference>
<evidence type="ECO:0000256" key="24">
    <source>
        <dbReference type="ARBA" id="ARBA00046376"/>
    </source>
</evidence>
<feature type="transmembrane region" description="Helical" evidence="25">
    <location>
        <begin position="303"/>
        <end position="322"/>
    </location>
</feature>
<evidence type="ECO:0000259" key="27">
    <source>
        <dbReference type="PROSITE" id="PS50262"/>
    </source>
</evidence>
<dbReference type="GO" id="GO:0022857">
    <property type="term" value="F:transmembrane transporter activity"/>
    <property type="evidence" value="ECO:0007669"/>
    <property type="project" value="InterPro"/>
</dbReference>
<feature type="domain" description="Major facilitator superfamily (MFS) profile" evidence="28">
    <location>
        <begin position="1"/>
        <end position="422"/>
    </location>
</feature>
<dbReference type="Gene3D" id="1.20.1070.10">
    <property type="entry name" value="Rhodopsin 7-helix transmembrane proteins"/>
    <property type="match status" value="1"/>
</dbReference>
<dbReference type="InterPro" id="IPR017452">
    <property type="entry name" value="GPCR_Rhodpsn_7TM"/>
</dbReference>
<gene>
    <name evidence="29" type="ORF">BV898_13858</name>
</gene>
<dbReference type="InterPro" id="IPR011701">
    <property type="entry name" value="MFS"/>
</dbReference>
<name>A0A1W0W9K5_HYPEX</name>
<dbReference type="Proteomes" id="UP000192578">
    <property type="component" value="Unassembled WGS sequence"/>
</dbReference>
<evidence type="ECO:0000256" key="7">
    <source>
        <dbReference type="ARBA" id="ARBA00023228"/>
    </source>
</evidence>
<comment type="catalytic activity">
    <reaction evidence="16">
        <text>L-lysyl-L-lysine(out) = L-lysyl-L-lysine(in)</text>
        <dbReference type="Rhea" id="RHEA:79403"/>
        <dbReference type="ChEBI" id="CHEBI:229956"/>
    </reaction>
</comment>
<evidence type="ECO:0000256" key="13">
    <source>
        <dbReference type="ARBA" id="ARBA00044893"/>
    </source>
</evidence>
<feature type="transmembrane region" description="Helical" evidence="25">
    <location>
        <begin position="397"/>
        <end position="418"/>
    </location>
</feature>
<evidence type="ECO:0000259" key="28">
    <source>
        <dbReference type="PROSITE" id="PS50850"/>
    </source>
</evidence>
<dbReference type="Pfam" id="PF07690">
    <property type="entry name" value="MFS_1"/>
    <property type="match status" value="2"/>
</dbReference>
<dbReference type="PANTHER" id="PTHR23512:SF3">
    <property type="entry name" value="MAJOR FACILITATOR SUPERFAMILY DOMAIN-CONTAINING PROTEIN 1"/>
    <property type="match status" value="1"/>
</dbReference>
<feature type="transmembrane region" description="Helical" evidence="25">
    <location>
        <begin position="575"/>
        <end position="598"/>
    </location>
</feature>
<keyword evidence="6 25" id="KW-0472">Membrane</keyword>
<feature type="transmembrane region" description="Helical" evidence="25">
    <location>
        <begin position="604"/>
        <end position="624"/>
    </location>
</feature>
<dbReference type="SUPFAM" id="SSF81321">
    <property type="entry name" value="Family A G protein-coupled receptor-like"/>
    <property type="match status" value="1"/>
</dbReference>
<evidence type="ECO:0000256" key="3">
    <source>
        <dbReference type="ARBA" id="ARBA00022448"/>
    </source>
</evidence>
<dbReference type="GO" id="GO:0005765">
    <property type="term" value="C:lysosomal membrane"/>
    <property type="evidence" value="ECO:0007669"/>
    <property type="project" value="UniProtKB-SubCell"/>
</dbReference>
<evidence type="ECO:0000256" key="18">
    <source>
        <dbReference type="ARBA" id="ARBA00044912"/>
    </source>
</evidence>
<evidence type="ECO:0000256" key="19">
    <source>
        <dbReference type="ARBA" id="ARBA00044919"/>
    </source>
</evidence>
<dbReference type="InterPro" id="IPR036259">
    <property type="entry name" value="MFS_trans_sf"/>
</dbReference>
<comment type="caution">
    <text evidence="29">The sequence shown here is derived from an EMBL/GenBank/DDBJ whole genome shotgun (WGS) entry which is preliminary data.</text>
</comment>
<comment type="catalytic activity">
    <reaction evidence="15">
        <text>L-arginyl-L-alpha-amino acid(out) = L-arginyl-L-alpha-amino acid(in)</text>
        <dbReference type="Rhea" id="RHEA:79371"/>
        <dbReference type="ChEBI" id="CHEBI:84315"/>
    </reaction>
</comment>
<dbReference type="EMBL" id="MTYJ01000159">
    <property type="protein sequence ID" value="OQV11891.1"/>
    <property type="molecule type" value="Genomic_DNA"/>
</dbReference>
<dbReference type="Pfam" id="PF00001">
    <property type="entry name" value="7tm_1"/>
    <property type="match status" value="1"/>
</dbReference>
<feature type="transmembrane region" description="Helical" evidence="25">
    <location>
        <begin position="146"/>
        <end position="169"/>
    </location>
</feature>
<evidence type="ECO:0000256" key="15">
    <source>
        <dbReference type="ARBA" id="ARBA00044899"/>
    </source>
</evidence>
<comment type="catalytic activity">
    <reaction evidence="19">
        <text>L-alanyl-L-lysine(out) = L-alanyl-L-lysine(in)</text>
        <dbReference type="Rhea" id="RHEA:79415"/>
        <dbReference type="ChEBI" id="CHEBI:192470"/>
    </reaction>
</comment>
<comment type="catalytic activity">
    <reaction evidence="13">
        <text>L-alpha-aminoacyl-L-lysine(out) = L-alpha-aminoacyl-L-lysine(in)</text>
        <dbReference type="Rhea" id="RHEA:79383"/>
        <dbReference type="ChEBI" id="CHEBI:229966"/>
    </reaction>
</comment>
<dbReference type="PANTHER" id="PTHR23512">
    <property type="entry name" value="MAJOR FACILITATOR SUPERFAMILY DOMAIN-CONTAINING PROTEIN 1"/>
    <property type="match status" value="1"/>
</dbReference>
<feature type="transmembrane region" description="Helical" evidence="25">
    <location>
        <begin position="58"/>
        <end position="78"/>
    </location>
</feature>
<evidence type="ECO:0000256" key="4">
    <source>
        <dbReference type="ARBA" id="ARBA00022692"/>
    </source>
</evidence>
<keyword evidence="4 25" id="KW-0812">Transmembrane</keyword>
<comment type="similarity">
    <text evidence="2">Belongs to the major facilitator superfamily.</text>
</comment>
<feature type="domain" description="G-protein coupled receptors family 1 profile" evidence="27">
    <location>
        <begin position="1016"/>
        <end position="1190"/>
    </location>
</feature>
<dbReference type="InterPro" id="IPR020846">
    <property type="entry name" value="MFS_dom"/>
</dbReference>
<feature type="transmembrane region" description="Helical" evidence="25">
    <location>
        <begin position="85"/>
        <end position="106"/>
    </location>
</feature>
<feature type="transmembrane region" description="Helical" evidence="25">
    <location>
        <begin position="112"/>
        <end position="134"/>
    </location>
</feature>
<comment type="catalytic activity">
    <reaction evidence="11">
        <text>L-alpha-aminoacyl-L-histidine(out) = L-alpha-aminoacyl-L-histidine(in)</text>
        <dbReference type="Rhea" id="RHEA:79375"/>
        <dbReference type="ChEBI" id="CHEBI:229967"/>
    </reaction>
</comment>
<evidence type="ECO:0000256" key="12">
    <source>
        <dbReference type="ARBA" id="ARBA00044891"/>
    </source>
</evidence>
<comment type="catalytic activity">
    <reaction evidence="14">
        <text>L-aspartyl-L-lysine(out) = L-aspartyl-L-lysine(in)</text>
        <dbReference type="Rhea" id="RHEA:79411"/>
        <dbReference type="ChEBI" id="CHEBI:229953"/>
    </reaction>
</comment>
<feature type="transmembrane region" description="Helical" evidence="25">
    <location>
        <begin position="763"/>
        <end position="783"/>
    </location>
</feature>
<evidence type="ECO:0000256" key="23">
    <source>
        <dbReference type="ARBA" id="ARBA00045709"/>
    </source>
</evidence>
<evidence type="ECO:0000256" key="8">
    <source>
        <dbReference type="ARBA" id="ARBA00044876"/>
    </source>
</evidence>
<evidence type="ECO:0000256" key="25">
    <source>
        <dbReference type="SAM" id="Phobius"/>
    </source>
</evidence>
<comment type="subunit">
    <text evidence="24">Homodimer. Interacts with lysosomal protein GLMP (via lumenal domain); the interaction starts while both proteins are still in the endoplasmic reticulum and is required for stabilization of MFSD1 in lysosomes but has no direct effect on its targeting to lysosomes or transporter activity.</text>
</comment>
<evidence type="ECO:0000256" key="20">
    <source>
        <dbReference type="ARBA" id="ARBA00044924"/>
    </source>
</evidence>
<organism evidence="29 30">
    <name type="scientific">Hypsibius exemplaris</name>
    <name type="common">Freshwater tardigrade</name>
    <dbReference type="NCBI Taxonomy" id="2072580"/>
    <lineage>
        <taxon>Eukaryota</taxon>
        <taxon>Metazoa</taxon>
        <taxon>Ecdysozoa</taxon>
        <taxon>Tardigrada</taxon>
        <taxon>Eutardigrada</taxon>
        <taxon>Parachela</taxon>
        <taxon>Hypsibioidea</taxon>
        <taxon>Hypsibiidae</taxon>
        <taxon>Hypsibius</taxon>
    </lineage>
</organism>
<evidence type="ECO:0000256" key="2">
    <source>
        <dbReference type="ARBA" id="ARBA00008335"/>
    </source>
</evidence>
<dbReference type="PROSITE" id="PS50262">
    <property type="entry name" value="G_PROTEIN_RECEP_F1_2"/>
    <property type="match status" value="1"/>
</dbReference>
<evidence type="ECO:0000256" key="26">
    <source>
        <dbReference type="SAM" id="SignalP"/>
    </source>
</evidence>
<comment type="catalytic activity">
    <reaction evidence="10">
        <text>L-alpha-aminoacyl-L-arginine(out) = L-alpha-aminoacyl-L-arginine(in)</text>
        <dbReference type="Rhea" id="RHEA:79367"/>
        <dbReference type="ChEBI" id="CHEBI:229968"/>
    </reaction>
</comment>
<comment type="catalytic activity">
    <reaction evidence="20">
        <text>L-lysyl-glycine(out) = L-lysyl-glycine(in)</text>
        <dbReference type="Rhea" id="RHEA:79407"/>
        <dbReference type="ChEBI" id="CHEBI:191202"/>
    </reaction>
</comment>
<evidence type="ECO:0000256" key="9">
    <source>
        <dbReference type="ARBA" id="ARBA00044878"/>
    </source>
</evidence>
<comment type="catalytic activity">
    <reaction evidence="9">
        <text>L-histidyl-glycine(out) = L-histidyl-glycine(in)</text>
        <dbReference type="Rhea" id="RHEA:79395"/>
        <dbReference type="ChEBI" id="CHEBI:229957"/>
    </reaction>
</comment>
<feature type="transmembrane region" description="Helical" evidence="25">
    <location>
        <begin position="542"/>
        <end position="563"/>
    </location>
</feature>
<keyword evidence="7" id="KW-0458">Lysosome</keyword>
<keyword evidence="5 25" id="KW-1133">Transmembrane helix</keyword>
<evidence type="ECO:0000256" key="1">
    <source>
        <dbReference type="ARBA" id="ARBA00004155"/>
    </source>
</evidence>
<comment type="subcellular location">
    <subcellularLocation>
        <location evidence="1">Lysosome membrane</location>
        <topology evidence="1">Multi-pass membrane protein</topology>
    </subcellularLocation>
</comment>
<dbReference type="AlphaFoldDB" id="A0A1W0W9K5"/>
<reference evidence="30" key="1">
    <citation type="submission" date="2017-01" db="EMBL/GenBank/DDBJ databases">
        <title>Comparative genomics of anhydrobiosis in the tardigrade Hypsibius dujardini.</title>
        <authorList>
            <person name="Yoshida Y."/>
            <person name="Koutsovoulos G."/>
            <person name="Laetsch D."/>
            <person name="Stevens L."/>
            <person name="Kumar S."/>
            <person name="Horikawa D."/>
            <person name="Ishino K."/>
            <person name="Komine S."/>
            <person name="Tomita M."/>
            <person name="Blaxter M."/>
            <person name="Arakawa K."/>
        </authorList>
    </citation>
    <scope>NUCLEOTIDE SEQUENCE [LARGE SCALE GENOMIC DNA]</scope>
    <source>
        <strain evidence="30">Z151</strain>
    </source>
</reference>
<evidence type="ECO:0000313" key="30">
    <source>
        <dbReference type="Proteomes" id="UP000192578"/>
    </source>
</evidence>
<evidence type="ECO:0000256" key="6">
    <source>
        <dbReference type="ARBA" id="ARBA00023136"/>
    </source>
</evidence>
<dbReference type="GO" id="GO:0004930">
    <property type="term" value="F:G protein-coupled receptor activity"/>
    <property type="evidence" value="ECO:0007669"/>
    <property type="project" value="InterPro"/>
</dbReference>
<feature type="transmembrane region" description="Helical" evidence="25">
    <location>
        <begin position="1037"/>
        <end position="1061"/>
    </location>
</feature>
<feature type="transmembrane region" description="Helical" evidence="25">
    <location>
        <begin position="1081"/>
        <end position="1102"/>
    </location>
</feature>
<evidence type="ECO:0000313" key="29">
    <source>
        <dbReference type="EMBL" id="OQV11891.1"/>
    </source>
</evidence>
<keyword evidence="30" id="KW-1185">Reference proteome</keyword>
<proteinExistence type="inferred from homology"/>